<dbReference type="InterPro" id="IPR013083">
    <property type="entry name" value="Znf_RING/FYVE/PHD"/>
</dbReference>
<evidence type="ECO:0000256" key="3">
    <source>
        <dbReference type="ARBA" id="ARBA00022695"/>
    </source>
</evidence>
<dbReference type="Pfam" id="PF00644">
    <property type="entry name" value="PARP"/>
    <property type="match status" value="1"/>
</dbReference>
<feature type="compositionally biased region" description="Polar residues" evidence="10">
    <location>
        <begin position="49"/>
        <end position="62"/>
    </location>
</feature>
<evidence type="ECO:0000313" key="13">
    <source>
        <dbReference type="Proteomes" id="UP001150062"/>
    </source>
</evidence>
<evidence type="ECO:0000259" key="11">
    <source>
        <dbReference type="PROSITE" id="PS50089"/>
    </source>
</evidence>
<organism evidence="12 13">
    <name type="scientific">Anaeramoeba flamelloides</name>
    <dbReference type="NCBI Taxonomy" id="1746091"/>
    <lineage>
        <taxon>Eukaryota</taxon>
        <taxon>Metamonada</taxon>
        <taxon>Anaeramoebidae</taxon>
        <taxon>Anaeramoeba</taxon>
    </lineage>
</organism>
<evidence type="ECO:0000256" key="6">
    <source>
        <dbReference type="ARBA" id="ARBA00022786"/>
    </source>
</evidence>
<comment type="caution">
    <text evidence="12">The sequence shown here is derived from an EMBL/GenBank/DDBJ whole genome shotgun (WGS) entry which is preliminary data.</text>
</comment>
<dbReference type="InterPro" id="IPR002867">
    <property type="entry name" value="IBR_dom"/>
</dbReference>
<dbReference type="InterPro" id="IPR051838">
    <property type="entry name" value="ARTD_PARP"/>
</dbReference>
<dbReference type="PROSITE" id="PS50089">
    <property type="entry name" value="ZF_RING_2"/>
    <property type="match status" value="1"/>
</dbReference>
<evidence type="ECO:0000256" key="8">
    <source>
        <dbReference type="ARBA" id="ARBA00023027"/>
    </source>
</evidence>
<feature type="compositionally biased region" description="Basic and acidic residues" evidence="10">
    <location>
        <begin position="174"/>
        <end position="195"/>
    </location>
</feature>
<dbReference type="PANTHER" id="PTHR21328">
    <property type="entry name" value="POLY ADP-RIBOSE POLYMERASE FAMILY, MEMBER PARP"/>
    <property type="match status" value="1"/>
</dbReference>
<evidence type="ECO:0000256" key="4">
    <source>
        <dbReference type="ARBA" id="ARBA00022723"/>
    </source>
</evidence>
<keyword evidence="13" id="KW-1185">Reference proteome</keyword>
<keyword evidence="2" id="KW-0808">Transferase</keyword>
<dbReference type="Gene3D" id="3.90.228.10">
    <property type="match status" value="1"/>
</dbReference>
<feature type="compositionally biased region" description="Basic and acidic residues" evidence="10">
    <location>
        <begin position="221"/>
        <end position="232"/>
    </location>
</feature>
<feature type="region of interest" description="Disordered" evidence="10">
    <location>
        <begin position="45"/>
        <end position="117"/>
    </location>
</feature>
<keyword evidence="3" id="KW-0548">Nucleotidyltransferase</keyword>
<feature type="compositionally biased region" description="Basic residues" evidence="10">
    <location>
        <begin position="85"/>
        <end position="108"/>
    </location>
</feature>
<evidence type="ECO:0000256" key="10">
    <source>
        <dbReference type="SAM" id="MobiDB-lite"/>
    </source>
</evidence>
<keyword evidence="7" id="KW-0862">Zinc</keyword>
<gene>
    <name evidence="12" type="ORF">M0813_13157</name>
</gene>
<keyword evidence="4" id="KW-0479">Metal-binding</keyword>
<evidence type="ECO:0000313" key="12">
    <source>
        <dbReference type="EMBL" id="KAJ6253742.1"/>
    </source>
</evidence>
<keyword evidence="1" id="KW-0328">Glycosyltransferase</keyword>
<evidence type="ECO:0000256" key="9">
    <source>
        <dbReference type="PROSITE-ProRule" id="PRU00175"/>
    </source>
</evidence>
<dbReference type="SMART" id="SM00647">
    <property type="entry name" value="IBR"/>
    <property type="match status" value="1"/>
</dbReference>
<evidence type="ECO:0000256" key="7">
    <source>
        <dbReference type="ARBA" id="ARBA00022833"/>
    </source>
</evidence>
<feature type="region of interest" description="Disordered" evidence="10">
    <location>
        <begin position="160"/>
        <end position="239"/>
    </location>
</feature>
<dbReference type="Pfam" id="PF01485">
    <property type="entry name" value="IBR"/>
    <property type="match status" value="1"/>
</dbReference>
<dbReference type="EMBL" id="JAOAOG010000028">
    <property type="protein sequence ID" value="KAJ6253742.1"/>
    <property type="molecule type" value="Genomic_DNA"/>
</dbReference>
<evidence type="ECO:0000256" key="2">
    <source>
        <dbReference type="ARBA" id="ARBA00022679"/>
    </source>
</evidence>
<keyword evidence="8" id="KW-0520">NAD</keyword>
<feature type="region of interest" description="Disordered" evidence="10">
    <location>
        <begin position="692"/>
        <end position="717"/>
    </location>
</feature>
<keyword evidence="5 9" id="KW-0863">Zinc-finger</keyword>
<dbReference type="CDD" id="cd20335">
    <property type="entry name" value="BRcat_RBR"/>
    <property type="match status" value="1"/>
</dbReference>
<name>A0ABQ8ZA34_9EUKA</name>
<protein>
    <submittedName>
        <fullName evidence="12">Poly adp-ribose polymerase family</fullName>
    </submittedName>
</protein>
<dbReference type="InterPro" id="IPR012317">
    <property type="entry name" value="Poly(ADP-ribose)pol_cat_dom"/>
</dbReference>
<evidence type="ECO:0000256" key="1">
    <source>
        <dbReference type="ARBA" id="ARBA00022676"/>
    </source>
</evidence>
<dbReference type="Proteomes" id="UP001150062">
    <property type="component" value="Unassembled WGS sequence"/>
</dbReference>
<sequence length="717" mass="83997">MTNTNGKEYFSFLQQLENLDQNSKSGLSDDYLFALQLQQIEQMEKVTKTHTNSNQKQNRYSPQKQQQNNHQYHQRNNPRKQVPNNHKKKLGKKKKKKRDRRNKTRPRVHTPNIPSYLLELQLEEQKYEKKKKIEREKKLEQLHKNDPDFLFALKLQEEEFKPKNKKNNNLGNDQNKERIQSKQENKLIQNKEIRNKSQPKNNTQLENEKDLSNNIQNTKQTNEEKNEKKGLEKSSNNEVKEKTIPKNLIDNDEIFALKLHKEELEKQKLFYCGICNKHHKGETFFELNCSHRFCIECGIDYVLKGPPKNESLCCPTCKKNELFTPIDPKNLLQLGFDEKESNQIFVSYLIKQNPDQYIYCPNLSCNKVLENTGVLRVFCPYCSIEFCSSCQTKWHDGLTCDEFFEEDLNQGGGLSGVLRENPYVVDLIISTTFLAAVSNRSRLIFKPFPTIISPKRNPDLIKNILLNIPPVLEMQKAAKSENSIKTFLDYSDKRAYKLLRWLLITNKVSLQVLRSDQTLKSFNSNHQFKFTKNNSLEVRKFNDMKRNCSECAYAFHGSSAENWYSIMRYGLKNCSNTELMMNGAARGPGIYLASMPTTSISYSRTQRNWPHSIISKNNFSCLSICDVILDSCVKKDNSVVVIRDNNKVVLKMLIINPRINSSFDSYENFNHLNRIFGYDKNRVRIDELIVRHTPKRKMRKKKQKKKKGKKKKGKKRK</sequence>
<feature type="domain" description="RING-type" evidence="11">
    <location>
        <begin position="272"/>
        <end position="318"/>
    </location>
</feature>
<dbReference type="SUPFAM" id="SSF56399">
    <property type="entry name" value="ADP-ribosylation"/>
    <property type="match status" value="1"/>
</dbReference>
<reference evidence="12" key="1">
    <citation type="submission" date="2022-08" db="EMBL/GenBank/DDBJ databases">
        <title>Novel sulfate-reducing endosymbionts in the free-living metamonad Anaeramoeba.</title>
        <authorList>
            <person name="Jerlstrom-Hultqvist J."/>
            <person name="Cepicka I."/>
            <person name="Gallot-Lavallee L."/>
            <person name="Salas-Leiva D."/>
            <person name="Curtis B.A."/>
            <person name="Zahonova K."/>
            <person name="Pipaliya S."/>
            <person name="Dacks J."/>
            <person name="Roger A.J."/>
        </authorList>
    </citation>
    <scope>NUCLEOTIDE SEQUENCE</scope>
    <source>
        <strain evidence="12">Schooner1</strain>
    </source>
</reference>
<keyword evidence="6" id="KW-0833">Ubl conjugation pathway</keyword>
<accession>A0ABQ8ZA34</accession>
<dbReference type="SUPFAM" id="SSF57850">
    <property type="entry name" value="RING/U-box"/>
    <property type="match status" value="2"/>
</dbReference>
<evidence type="ECO:0000256" key="5">
    <source>
        <dbReference type="ARBA" id="ARBA00022771"/>
    </source>
</evidence>
<feature type="compositionally biased region" description="Polar residues" evidence="10">
    <location>
        <begin position="196"/>
        <end position="205"/>
    </location>
</feature>
<dbReference type="Gene3D" id="3.30.40.10">
    <property type="entry name" value="Zinc/RING finger domain, C3HC4 (zinc finger)"/>
    <property type="match status" value="1"/>
</dbReference>
<dbReference type="InterPro" id="IPR001841">
    <property type="entry name" value="Znf_RING"/>
</dbReference>
<proteinExistence type="predicted"/>